<feature type="transmembrane region" description="Helical" evidence="4">
    <location>
        <begin position="270"/>
        <end position="295"/>
    </location>
</feature>
<reference evidence="5 6" key="1">
    <citation type="submission" date="2018-03" db="EMBL/GenBank/DDBJ databases">
        <title>Genomic Encyclopedia of Archaeal and Bacterial Type Strains, Phase II (KMG-II): from individual species to whole genera.</title>
        <authorList>
            <person name="Goeker M."/>
        </authorList>
    </citation>
    <scope>NUCLEOTIDE SEQUENCE [LARGE SCALE GENOMIC DNA]</scope>
    <source>
        <strain evidence="5 6">DSM 45601</strain>
    </source>
</reference>
<dbReference type="GO" id="GO:0016780">
    <property type="term" value="F:phosphotransferase activity, for other substituted phosphate groups"/>
    <property type="evidence" value="ECO:0007669"/>
    <property type="project" value="InterPro"/>
</dbReference>
<dbReference type="InterPro" id="IPR000462">
    <property type="entry name" value="CDP-OH_P_trans"/>
</dbReference>
<dbReference type="EMBL" id="PVZC01000009">
    <property type="protein sequence ID" value="PRX95762.1"/>
    <property type="molecule type" value="Genomic_DNA"/>
</dbReference>
<evidence type="ECO:0000256" key="3">
    <source>
        <dbReference type="SAM" id="MobiDB-lite"/>
    </source>
</evidence>
<dbReference type="PROSITE" id="PS00379">
    <property type="entry name" value="CDP_ALCOHOL_P_TRANSF"/>
    <property type="match status" value="1"/>
</dbReference>
<keyword evidence="6" id="KW-1185">Reference proteome</keyword>
<comment type="caution">
    <text evidence="5">The sequence shown here is derived from an EMBL/GenBank/DDBJ whole genome shotgun (WGS) entry which is preliminary data.</text>
</comment>
<feature type="transmembrane region" description="Helical" evidence="4">
    <location>
        <begin position="147"/>
        <end position="169"/>
    </location>
</feature>
<comment type="similarity">
    <text evidence="2">Belongs to the CDP-alcohol phosphatidyltransferase class-I family.</text>
</comment>
<evidence type="ECO:0000313" key="5">
    <source>
        <dbReference type="EMBL" id="PRX95762.1"/>
    </source>
</evidence>
<keyword evidence="4" id="KW-1133">Transmembrane helix</keyword>
<dbReference type="GO" id="GO:0016020">
    <property type="term" value="C:membrane"/>
    <property type="evidence" value="ECO:0007669"/>
    <property type="project" value="InterPro"/>
</dbReference>
<organism evidence="5 6">
    <name type="scientific">Allonocardiopsis opalescens</name>
    <dbReference type="NCBI Taxonomy" id="1144618"/>
    <lineage>
        <taxon>Bacteria</taxon>
        <taxon>Bacillati</taxon>
        <taxon>Actinomycetota</taxon>
        <taxon>Actinomycetes</taxon>
        <taxon>Streptosporangiales</taxon>
        <taxon>Allonocardiopsis</taxon>
    </lineage>
</organism>
<feature type="transmembrane region" description="Helical" evidence="4">
    <location>
        <begin position="61"/>
        <end position="79"/>
    </location>
</feature>
<dbReference type="Proteomes" id="UP000237846">
    <property type="component" value="Unassembled WGS sequence"/>
</dbReference>
<evidence type="ECO:0000256" key="4">
    <source>
        <dbReference type="SAM" id="Phobius"/>
    </source>
</evidence>
<evidence type="ECO:0000256" key="2">
    <source>
        <dbReference type="RuleBase" id="RU003750"/>
    </source>
</evidence>
<evidence type="ECO:0000256" key="1">
    <source>
        <dbReference type="ARBA" id="ARBA00022679"/>
    </source>
</evidence>
<evidence type="ECO:0000313" key="6">
    <source>
        <dbReference type="Proteomes" id="UP000237846"/>
    </source>
</evidence>
<dbReference type="RefSeq" id="WP_106252139.1">
    <property type="nucleotide sequence ID" value="NZ_PVZC01000009.1"/>
</dbReference>
<dbReference type="InterPro" id="IPR048254">
    <property type="entry name" value="CDP_ALCOHOL_P_TRANSF_CS"/>
</dbReference>
<name>A0A2T0PW51_9ACTN</name>
<dbReference type="InterPro" id="IPR043130">
    <property type="entry name" value="CDP-OH_PTrfase_TM_dom"/>
</dbReference>
<feature type="region of interest" description="Disordered" evidence="3">
    <location>
        <begin position="189"/>
        <end position="221"/>
    </location>
</feature>
<dbReference type="Pfam" id="PF01066">
    <property type="entry name" value="CDP-OH_P_transf"/>
    <property type="match status" value="1"/>
</dbReference>
<dbReference type="GO" id="GO:0008654">
    <property type="term" value="P:phospholipid biosynthetic process"/>
    <property type="evidence" value="ECO:0007669"/>
    <property type="project" value="InterPro"/>
</dbReference>
<keyword evidence="4" id="KW-0812">Transmembrane</keyword>
<dbReference type="OrthoDB" id="269185at2"/>
<sequence length="315" mass="34215">MPSAPPPSQPSAARPAFTLAEVRERTYKKRDSWWTVLLVDPLAGPLVKVAANRTSITPDQLTLVALVLGLGSAACFWLADWPWLVAGALLFHFSFVLDCMDGKIARLKGTGSMFGTWLDFILDRVRVVLCSASLMGGQYLATGEVLYVWLVSVVIGAELIRYLSAFNAAKVRRAMADRRAEWSERLRERFGGPEPAPAAPPAADDDPEAVGLADAPPTPAPGTLSARFPLYARMRAAMLRHRIRTHLVSGIELEMVVFVVAPLLTGLWAAAIPVLTVGAAAALLLFEAVIIYGLWRATRAFDRDEKAARQRLAAA</sequence>
<keyword evidence="1 2" id="KW-0808">Transferase</keyword>
<protein>
    <submittedName>
        <fullName evidence="5">CDP-alcohol phosphatidyltransferase-like enzyme</fullName>
    </submittedName>
</protein>
<keyword evidence="4" id="KW-0472">Membrane</keyword>
<proteinExistence type="inferred from homology"/>
<gene>
    <name evidence="5" type="ORF">CLV72_109375</name>
</gene>
<dbReference type="AlphaFoldDB" id="A0A2T0PW51"/>
<accession>A0A2T0PW51</accession>
<feature type="transmembrane region" description="Helical" evidence="4">
    <location>
        <begin position="243"/>
        <end position="264"/>
    </location>
</feature>
<dbReference type="Gene3D" id="1.20.120.1760">
    <property type="match status" value="1"/>
</dbReference>